<comment type="caution">
    <text evidence="1">The sequence shown here is derived from an EMBL/GenBank/DDBJ whole genome shotgun (WGS) entry which is preliminary data.</text>
</comment>
<dbReference type="Proteomes" id="UP001162992">
    <property type="component" value="Chromosome 6"/>
</dbReference>
<evidence type="ECO:0000313" key="1">
    <source>
        <dbReference type="EMBL" id="KAJ7553305.1"/>
    </source>
</evidence>
<accession>A0ACC2DG87</accession>
<reference evidence="2" key="1">
    <citation type="journal article" date="2024" name="Proc. Natl. Acad. Sci. U.S.A.">
        <title>Extraordinary preservation of gene collinearity over three hundred million years revealed in homosporous lycophytes.</title>
        <authorList>
            <person name="Li C."/>
            <person name="Wickell D."/>
            <person name="Kuo L.Y."/>
            <person name="Chen X."/>
            <person name="Nie B."/>
            <person name="Liao X."/>
            <person name="Peng D."/>
            <person name="Ji J."/>
            <person name="Jenkins J."/>
            <person name="Williams M."/>
            <person name="Shu S."/>
            <person name="Plott C."/>
            <person name="Barry K."/>
            <person name="Rajasekar S."/>
            <person name="Grimwood J."/>
            <person name="Han X."/>
            <person name="Sun S."/>
            <person name="Hou Z."/>
            <person name="He W."/>
            <person name="Dai G."/>
            <person name="Sun C."/>
            <person name="Schmutz J."/>
            <person name="Leebens-Mack J.H."/>
            <person name="Li F.W."/>
            <person name="Wang L."/>
        </authorList>
    </citation>
    <scope>NUCLEOTIDE SEQUENCE [LARGE SCALE GENOMIC DNA]</scope>
    <source>
        <strain evidence="2">cv. PW_Plant_1</strain>
    </source>
</reference>
<organism evidence="1 2">
    <name type="scientific">Diphasiastrum complanatum</name>
    <name type="common">Issler's clubmoss</name>
    <name type="synonym">Lycopodium complanatum</name>
    <dbReference type="NCBI Taxonomy" id="34168"/>
    <lineage>
        <taxon>Eukaryota</taxon>
        <taxon>Viridiplantae</taxon>
        <taxon>Streptophyta</taxon>
        <taxon>Embryophyta</taxon>
        <taxon>Tracheophyta</taxon>
        <taxon>Lycopodiopsida</taxon>
        <taxon>Lycopodiales</taxon>
        <taxon>Lycopodiaceae</taxon>
        <taxon>Lycopodioideae</taxon>
        <taxon>Diphasiastrum</taxon>
    </lineage>
</organism>
<keyword evidence="2" id="KW-1185">Reference proteome</keyword>
<gene>
    <name evidence="1" type="ORF">O6H91_06G091800</name>
</gene>
<sequence>MYMIMPSEHFPEVGLGLFALSSIEVPLNSVVTLMPYAGPQYNWGDWHALCRHQWMMQVYGLNSNACSLEEQRMQGGNISRANHTYIDGRPDVHGNIAAYINSSIDHLLLTNCDFEERTNGKEEYFTRNVKGTYVMVCATRSIRFGEELFIKYSFNRPLPKCLQKTISQIWRFEFC</sequence>
<dbReference type="EMBL" id="CM055097">
    <property type="protein sequence ID" value="KAJ7553305.1"/>
    <property type="molecule type" value="Genomic_DNA"/>
</dbReference>
<protein>
    <submittedName>
        <fullName evidence="1">Uncharacterized protein</fullName>
    </submittedName>
</protein>
<evidence type="ECO:0000313" key="2">
    <source>
        <dbReference type="Proteomes" id="UP001162992"/>
    </source>
</evidence>
<proteinExistence type="predicted"/>
<name>A0ACC2DG87_DIPCM</name>